<name>A0A097IIM6_9CORY</name>
<dbReference type="eggNOG" id="ENOG5033XPV">
    <property type="taxonomic scope" value="Bacteria"/>
</dbReference>
<dbReference type="Proteomes" id="UP000029914">
    <property type="component" value="Chromosome"/>
</dbReference>
<dbReference type="RefSeq" id="WP_020384621.1">
    <property type="nucleotide sequence ID" value="NZ_AQUX01000005.1"/>
</dbReference>
<feature type="region of interest" description="Disordered" evidence="1">
    <location>
        <begin position="1"/>
        <end position="20"/>
    </location>
</feature>
<evidence type="ECO:0000256" key="1">
    <source>
        <dbReference type="SAM" id="MobiDB-lite"/>
    </source>
</evidence>
<reference evidence="2 3" key="1">
    <citation type="submission" date="2013-09" db="EMBL/GenBank/DDBJ databases">
        <title>Complete genome sequence of Corynebacterium doosanense CAU 212(T) (=DSM 45436(T)), isolated from activated sludge.</title>
        <authorList>
            <person name="Schaffert L."/>
            <person name="Albersmeier A."/>
            <person name="Kalinowski J."/>
            <person name="Ruckert C."/>
        </authorList>
    </citation>
    <scope>NUCLEOTIDE SEQUENCE [LARGE SCALE GENOMIC DNA]</scope>
    <source>
        <strain evidence="2 3">CAU 212</strain>
    </source>
</reference>
<dbReference type="EMBL" id="CP006764">
    <property type="protein sequence ID" value="AIT61992.1"/>
    <property type="molecule type" value="Genomic_DNA"/>
</dbReference>
<protein>
    <submittedName>
        <fullName evidence="2">Uncharacterized protein</fullName>
    </submittedName>
</protein>
<accession>A0A097IIM6</accession>
<evidence type="ECO:0000313" key="3">
    <source>
        <dbReference type="Proteomes" id="UP000029914"/>
    </source>
</evidence>
<dbReference type="AlphaFoldDB" id="A0A097IIM6"/>
<organism evidence="2 3">
    <name type="scientific">Corynebacterium doosanense CAU 212 = DSM 45436</name>
    <dbReference type="NCBI Taxonomy" id="558173"/>
    <lineage>
        <taxon>Bacteria</taxon>
        <taxon>Bacillati</taxon>
        <taxon>Actinomycetota</taxon>
        <taxon>Actinomycetes</taxon>
        <taxon>Mycobacteriales</taxon>
        <taxon>Corynebacteriaceae</taxon>
        <taxon>Corynebacterium</taxon>
    </lineage>
</organism>
<evidence type="ECO:0000313" key="2">
    <source>
        <dbReference type="EMBL" id="AIT61992.1"/>
    </source>
</evidence>
<proteinExistence type="predicted"/>
<sequence>MPVPASAAPGSFAGDFELPQRWNDDYKPETRCGTPGKTGTYVTASRRWFKQTDAASVANLNSESIPVTQTVKTTRTQTTETSAKAKGEGELAKYLTSAYGFSYVYQVHWSLNQVVGPYQLPPHREGRLVWGFTMLDTDNQDVRCGADQLWHATGKPYYASSPEARYSELRLDPATDYGF</sequence>
<dbReference type="KEGG" id="cdo:CDOO_12540"/>
<dbReference type="HOGENOM" id="CLU_120857_0_0_11"/>
<gene>
    <name evidence="2" type="ORF">CDOO_12540</name>
</gene>
<keyword evidence="3" id="KW-1185">Reference proteome</keyword>